<protein>
    <recommendedName>
        <fullName evidence="8">Transcriptional repressor NrdR</fullName>
    </recommendedName>
</protein>
<comment type="similarity">
    <text evidence="8">Belongs to the NrdR family.</text>
</comment>
<comment type="cofactor">
    <cofactor evidence="8">
        <name>Zn(2+)</name>
        <dbReference type="ChEBI" id="CHEBI:29105"/>
    </cofactor>
    <text evidence="8">Binds 1 zinc ion.</text>
</comment>
<keyword evidence="8" id="KW-0479">Metal-binding</keyword>
<proteinExistence type="inferred from homology"/>
<dbReference type="Pfam" id="PF03477">
    <property type="entry name" value="ATP-cone"/>
    <property type="match status" value="1"/>
</dbReference>
<evidence type="ECO:0000256" key="1">
    <source>
        <dbReference type="ARBA" id="ARBA00022491"/>
    </source>
</evidence>
<feature type="domain" description="ATP-cone" evidence="9">
    <location>
        <begin position="49"/>
        <end position="139"/>
    </location>
</feature>
<keyword evidence="1 8" id="KW-0678">Repressor</keyword>
<evidence type="ECO:0000256" key="5">
    <source>
        <dbReference type="ARBA" id="ARBA00023015"/>
    </source>
</evidence>
<dbReference type="NCBIfam" id="TIGR00244">
    <property type="entry name" value="transcriptional regulator NrdR"/>
    <property type="match status" value="1"/>
</dbReference>
<keyword evidence="5 8" id="KW-0805">Transcription regulation</keyword>
<keyword evidence="2 8" id="KW-0547">Nucleotide-binding</keyword>
<dbReference type="Pfam" id="PF22811">
    <property type="entry name" value="Zn_ribbon_NrdR"/>
    <property type="match status" value="1"/>
</dbReference>
<evidence type="ECO:0000256" key="3">
    <source>
        <dbReference type="ARBA" id="ARBA00022771"/>
    </source>
</evidence>
<evidence type="ECO:0000256" key="6">
    <source>
        <dbReference type="ARBA" id="ARBA00023125"/>
    </source>
</evidence>
<dbReference type="GO" id="GO:0045892">
    <property type="term" value="P:negative regulation of DNA-templated transcription"/>
    <property type="evidence" value="ECO:0007669"/>
    <property type="project" value="UniProtKB-UniRule"/>
</dbReference>
<dbReference type="InterPro" id="IPR003796">
    <property type="entry name" value="RNR_NrdR-like"/>
</dbReference>
<dbReference type="PANTHER" id="PTHR30455:SF2">
    <property type="entry name" value="TRANSCRIPTIONAL REPRESSOR NRDR"/>
    <property type="match status" value="1"/>
</dbReference>
<dbReference type="InterPro" id="IPR055173">
    <property type="entry name" value="NrdR-like_N"/>
</dbReference>
<evidence type="ECO:0000256" key="8">
    <source>
        <dbReference type="HAMAP-Rule" id="MF_00440"/>
    </source>
</evidence>
<sequence length="153" mass="17857">MYCPFCLAVDTKVIDSRLVDVGTQVRRRRECQVCRERFTTFESIEISMPYIIKNNKTREIFDEEKLIKGMKKALKKRPVNLDVIKQSVISIKNQLRATSESIVLSKFIGNLVMNELKKIDKIAYIRFASVYRSFDDICEFGKEIAKLEYDVSD</sequence>
<dbReference type="PANTHER" id="PTHR30455">
    <property type="entry name" value="TRANSCRIPTIONAL REPRESSOR NRDR"/>
    <property type="match status" value="1"/>
</dbReference>
<evidence type="ECO:0000256" key="4">
    <source>
        <dbReference type="ARBA" id="ARBA00022840"/>
    </source>
</evidence>
<dbReference type="EMBL" id="CVRF01000001">
    <property type="protein sequence ID" value="CRK85577.1"/>
    <property type="molecule type" value="Genomic_DNA"/>
</dbReference>
<dbReference type="Proteomes" id="UP000242301">
    <property type="component" value="Unassembled WGS sequence"/>
</dbReference>
<accession>A0A0M6W8A3</accession>
<dbReference type="PROSITE" id="PS51161">
    <property type="entry name" value="ATP_CONE"/>
    <property type="match status" value="1"/>
</dbReference>
<evidence type="ECO:0000313" key="10">
    <source>
        <dbReference type="EMBL" id="CRK85577.1"/>
    </source>
</evidence>
<comment type="function">
    <text evidence="8">Negatively regulates transcription of bacterial ribonucleotide reductase nrd genes and operons by binding to NrdR-boxes.</text>
</comment>
<dbReference type="GO" id="GO:0005524">
    <property type="term" value="F:ATP binding"/>
    <property type="evidence" value="ECO:0007669"/>
    <property type="project" value="UniProtKB-UniRule"/>
</dbReference>
<evidence type="ECO:0000259" key="9">
    <source>
        <dbReference type="PROSITE" id="PS51161"/>
    </source>
</evidence>
<dbReference type="STRING" id="1715285.SOFFGTOCOR_0136"/>
<reference evidence="11" key="1">
    <citation type="submission" date="2015-05" db="EMBL/GenBank/DDBJ databases">
        <authorList>
            <person name="Manzano-Marin A."/>
        </authorList>
    </citation>
    <scope>NUCLEOTIDE SEQUENCE [LARGE SCALE GENOMIC DNA]</scope>
    <source>
        <strain evidence="11">officinalis</strain>
    </source>
</reference>
<keyword evidence="4 8" id="KW-0067">ATP-binding</keyword>
<dbReference type="HAMAP" id="MF_00440">
    <property type="entry name" value="NrdR"/>
    <property type="match status" value="1"/>
</dbReference>
<gene>
    <name evidence="8 10" type="primary">nrdR</name>
    <name evidence="10" type="ORF">SOFFGTOCOR_0136</name>
</gene>
<dbReference type="InterPro" id="IPR005144">
    <property type="entry name" value="ATP-cone_dom"/>
</dbReference>
<keyword evidence="8" id="KW-0862">Zinc</keyword>
<keyword evidence="6 8" id="KW-0238">DNA-binding</keyword>
<evidence type="ECO:0000256" key="7">
    <source>
        <dbReference type="ARBA" id="ARBA00023163"/>
    </source>
</evidence>
<dbReference type="GO" id="GO:0008270">
    <property type="term" value="F:zinc ion binding"/>
    <property type="evidence" value="ECO:0007669"/>
    <property type="project" value="UniProtKB-UniRule"/>
</dbReference>
<organism evidence="10 11">
    <name type="scientific">Candidatus Providencia siddallii</name>
    <dbReference type="NCBI Taxonomy" id="1715285"/>
    <lineage>
        <taxon>Bacteria</taxon>
        <taxon>Pseudomonadati</taxon>
        <taxon>Pseudomonadota</taxon>
        <taxon>Gammaproteobacteria</taxon>
        <taxon>Enterobacterales</taxon>
        <taxon>Morganellaceae</taxon>
        <taxon>Providencia</taxon>
    </lineage>
</organism>
<evidence type="ECO:0000313" key="11">
    <source>
        <dbReference type="Proteomes" id="UP000242301"/>
    </source>
</evidence>
<keyword evidence="11" id="KW-1185">Reference proteome</keyword>
<name>A0A0M6W8A3_9GAMM</name>
<evidence type="ECO:0000256" key="2">
    <source>
        <dbReference type="ARBA" id="ARBA00022741"/>
    </source>
</evidence>
<keyword evidence="7 8" id="KW-0804">Transcription</keyword>
<dbReference type="GO" id="GO:0003677">
    <property type="term" value="F:DNA binding"/>
    <property type="evidence" value="ECO:0007669"/>
    <property type="project" value="UniProtKB-KW"/>
</dbReference>
<feature type="zinc finger region" evidence="8">
    <location>
        <begin position="3"/>
        <end position="34"/>
    </location>
</feature>
<dbReference type="AlphaFoldDB" id="A0A0M6W8A3"/>
<keyword evidence="3 8" id="KW-0863">Zinc-finger</keyword>